<proteinExistence type="predicted"/>
<keyword evidence="1" id="KW-1185">Reference proteome</keyword>
<name>A0A1I7WP97_HETBA</name>
<dbReference type="AlphaFoldDB" id="A0A1I7WP97"/>
<evidence type="ECO:0000313" key="1">
    <source>
        <dbReference type="Proteomes" id="UP000095283"/>
    </source>
</evidence>
<organism evidence="1 2">
    <name type="scientific">Heterorhabditis bacteriophora</name>
    <name type="common">Entomopathogenic nematode worm</name>
    <dbReference type="NCBI Taxonomy" id="37862"/>
    <lineage>
        <taxon>Eukaryota</taxon>
        <taxon>Metazoa</taxon>
        <taxon>Ecdysozoa</taxon>
        <taxon>Nematoda</taxon>
        <taxon>Chromadorea</taxon>
        <taxon>Rhabditida</taxon>
        <taxon>Rhabditina</taxon>
        <taxon>Rhabditomorpha</taxon>
        <taxon>Strongyloidea</taxon>
        <taxon>Heterorhabditidae</taxon>
        <taxon>Heterorhabditis</taxon>
    </lineage>
</organism>
<dbReference type="Proteomes" id="UP000095283">
    <property type="component" value="Unplaced"/>
</dbReference>
<sequence length="97" mass="11747">MINRLIKTGIKIYLYSKICQRYEPLKILLIKYVYITRESLVIPCTDLFSTNLLIQIYPSKIMQNKFNRTYKQYCEITIPDNTELIRYEIGIYIYIYT</sequence>
<reference evidence="2" key="1">
    <citation type="submission" date="2016-11" db="UniProtKB">
        <authorList>
            <consortium name="WormBaseParasite"/>
        </authorList>
    </citation>
    <scope>IDENTIFICATION</scope>
</reference>
<dbReference type="WBParaSite" id="Hba_06965">
    <property type="protein sequence ID" value="Hba_06965"/>
    <property type="gene ID" value="Hba_06965"/>
</dbReference>
<evidence type="ECO:0000313" key="2">
    <source>
        <dbReference type="WBParaSite" id="Hba_06965"/>
    </source>
</evidence>
<accession>A0A1I7WP97</accession>
<protein>
    <submittedName>
        <fullName evidence="2">Cytochrome b6-f complex subunit PetP</fullName>
    </submittedName>
</protein>